<sequence>MDHRRHHSVDSPTSPLSRAGSGHVRSPLSQLRAQATQEAILNALDGPSEKPLPFPPFEPLLFKTPFRNRSTRATVPVHVTPGSLKSHAASFENESEGSSDETVCESYATARGSAAPLSRTWSSPDIEWPAVKESTSEARTPPSQTTAPSPAPSDAGPSRAIRPPRRPTIATPPVANVVAPTPVSLSPLTPTSRPAPLSIIGLPLTEEAPVLPRSEPSPLRRQHAISRRPSPTQMGHTNSQAHSVAHSAPCHTHSVSLSSIPTLSSLLRNAGLHVEAMSRPTVSNSPHSGSHQSLPPPPPRLPSTRRHSDTTLGRRSQAPSASAASPARLDSFPPLLTPVANTTRVAATYTHVLLRASAFAQHLTDRSVKSATVRAMLAFLHGQPDDPAQLASLLDRLGDALVEDRIAGDDTGLLERLLSHLSTYRGFDALLTTTFTNRYTCTSCGGDRHSVSTSWAAPHIGASVAGRWAPGVHAPLLLIHPDGYVPEIMFDRMARVQWALVGATVPVEAGLGVIAMQDGWTLFRGREQVPVDLAQPVRASFALYERV</sequence>
<name>A0A0J0XQK7_9TREE</name>
<dbReference type="AlphaFoldDB" id="A0A0J0XQK7"/>
<gene>
    <name evidence="2" type="ORF">CC85DRAFT_301376</name>
</gene>
<evidence type="ECO:0000256" key="1">
    <source>
        <dbReference type="SAM" id="MobiDB-lite"/>
    </source>
</evidence>
<protein>
    <submittedName>
        <fullName evidence="2">Uncharacterized protein</fullName>
    </submittedName>
</protein>
<evidence type="ECO:0000313" key="3">
    <source>
        <dbReference type="Proteomes" id="UP000053611"/>
    </source>
</evidence>
<feature type="region of interest" description="Disordered" evidence="1">
    <location>
        <begin position="1"/>
        <end position="31"/>
    </location>
</feature>
<feature type="region of interest" description="Disordered" evidence="1">
    <location>
        <begin position="279"/>
        <end position="334"/>
    </location>
</feature>
<reference evidence="2 3" key="1">
    <citation type="submission" date="2015-03" db="EMBL/GenBank/DDBJ databases">
        <title>Genomics and transcriptomics of the oil-accumulating basidiomycete yeast T. oleaginosus allow insights into substrate utilization and the diverse evolutionary trajectories of mating systems in fungi.</title>
        <authorList>
            <consortium name="DOE Joint Genome Institute"/>
            <person name="Kourist R."/>
            <person name="Kracht O."/>
            <person name="Bracharz F."/>
            <person name="Lipzen A."/>
            <person name="Nolan M."/>
            <person name="Ohm R."/>
            <person name="Grigoriev I."/>
            <person name="Sun S."/>
            <person name="Heitman J."/>
            <person name="Bruck T."/>
            <person name="Nowrousian M."/>
        </authorList>
    </citation>
    <scope>NUCLEOTIDE SEQUENCE [LARGE SCALE GENOMIC DNA]</scope>
    <source>
        <strain evidence="2 3">IBC0246</strain>
    </source>
</reference>
<dbReference type="STRING" id="879819.A0A0J0XQK7"/>
<organism evidence="2 3">
    <name type="scientific">Cutaneotrichosporon oleaginosum</name>
    <dbReference type="NCBI Taxonomy" id="879819"/>
    <lineage>
        <taxon>Eukaryota</taxon>
        <taxon>Fungi</taxon>
        <taxon>Dikarya</taxon>
        <taxon>Basidiomycota</taxon>
        <taxon>Agaricomycotina</taxon>
        <taxon>Tremellomycetes</taxon>
        <taxon>Trichosporonales</taxon>
        <taxon>Trichosporonaceae</taxon>
        <taxon>Cutaneotrichosporon</taxon>
    </lineage>
</organism>
<dbReference type="RefSeq" id="XP_018279858.1">
    <property type="nucleotide sequence ID" value="XM_018425295.1"/>
</dbReference>
<accession>A0A0J0XQK7</accession>
<feature type="compositionally biased region" description="Low complexity" evidence="1">
    <location>
        <begin position="138"/>
        <end position="173"/>
    </location>
</feature>
<feature type="region of interest" description="Disordered" evidence="1">
    <location>
        <begin position="208"/>
        <end position="250"/>
    </location>
</feature>
<feature type="region of interest" description="Disordered" evidence="1">
    <location>
        <begin position="111"/>
        <end position="173"/>
    </location>
</feature>
<dbReference type="GeneID" id="28985898"/>
<proteinExistence type="predicted"/>
<feature type="compositionally biased region" description="Polar residues" evidence="1">
    <location>
        <begin position="229"/>
        <end position="242"/>
    </location>
</feature>
<evidence type="ECO:0000313" key="2">
    <source>
        <dbReference type="EMBL" id="KLT43367.1"/>
    </source>
</evidence>
<keyword evidence="3" id="KW-1185">Reference proteome</keyword>
<dbReference type="EMBL" id="KQ087195">
    <property type="protein sequence ID" value="KLT43367.1"/>
    <property type="molecule type" value="Genomic_DNA"/>
</dbReference>
<feature type="compositionally biased region" description="Low complexity" evidence="1">
    <location>
        <begin position="318"/>
        <end position="327"/>
    </location>
</feature>
<dbReference type="Proteomes" id="UP000053611">
    <property type="component" value="Unassembled WGS sequence"/>
</dbReference>